<feature type="chain" id="PRO_5010989932" evidence="2">
    <location>
        <begin position="20"/>
        <end position="161"/>
    </location>
</feature>
<reference evidence="4" key="1">
    <citation type="submission" date="2017-04" db="EMBL/GenBank/DDBJ databases">
        <authorList>
            <person name="Varghese N."/>
            <person name="Submissions S."/>
        </authorList>
    </citation>
    <scope>NUCLEOTIDE SEQUENCE [LARGE SCALE GENOMIC DNA]</scope>
    <source>
        <strain evidence="4">RKEM611</strain>
    </source>
</reference>
<feature type="signal peptide" evidence="2">
    <location>
        <begin position="1"/>
        <end position="19"/>
    </location>
</feature>
<evidence type="ECO:0000313" key="3">
    <source>
        <dbReference type="EMBL" id="SMF54464.1"/>
    </source>
</evidence>
<keyword evidence="2" id="KW-0732">Signal</keyword>
<organism evidence="3 4">
    <name type="scientific">Pseudobacteriovorax antillogorgiicola</name>
    <dbReference type="NCBI Taxonomy" id="1513793"/>
    <lineage>
        <taxon>Bacteria</taxon>
        <taxon>Pseudomonadati</taxon>
        <taxon>Bdellovibrionota</taxon>
        <taxon>Oligoflexia</taxon>
        <taxon>Oligoflexales</taxon>
        <taxon>Pseudobacteriovoracaceae</taxon>
        <taxon>Pseudobacteriovorax</taxon>
    </lineage>
</organism>
<dbReference type="Proteomes" id="UP000192907">
    <property type="component" value="Unassembled WGS sequence"/>
</dbReference>
<dbReference type="AlphaFoldDB" id="A0A1Y6CAQ7"/>
<dbReference type="EMBL" id="FWZT01000017">
    <property type="protein sequence ID" value="SMF54464.1"/>
    <property type="molecule type" value="Genomic_DNA"/>
</dbReference>
<accession>A0A1Y6CAQ7</accession>
<proteinExistence type="predicted"/>
<feature type="region of interest" description="Disordered" evidence="1">
    <location>
        <begin position="18"/>
        <end position="80"/>
    </location>
</feature>
<evidence type="ECO:0000313" key="4">
    <source>
        <dbReference type="Proteomes" id="UP000192907"/>
    </source>
</evidence>
<dbReference type="OrthoDB" id="9150143at2"/>
<protein>
    <submittedName>
        <fullName evidence="3">Uncharacterized protein</fullName>
    </submittedName>
</protein>
<name>A0A1Y6CAQ7_9BACT</name>
<sequence length="161" mass="17936">MKVTVIMSMLALLSTPSFANKGEQTPPVDQGQQQQDPVDQGQQQQDPVDQGQQQQDPVDQGQQPPQPPIVDNGQSPIQQKPGVYKYLEPKHPAGDRLDWCLTWANHCGQEAANAYCEEMGHRMAVDLERAADVGYTRLLQDDRMVCNGYPCDSFTYITCSN</sequence>
<evidence type="ECO:0000256" key="2">
    <source>
        <dbReference type="SAM" id="SignalP"/>
    </source>
</evidence>
<keyword evidence="4" id="KW-1185">Reference proteome</keyword>
<dbReference type="RefSeq" id="WP_132322204.1">
    <property type="nucleotide sequence ID" value="NZ_FWZT01000017.1"/>
</dbReference>
<gene>
    <name evidence="3" type="ORF">SAMN06296036_1179</name>
</gene>
<evidence type="ECO:0000256" key="1">
    <source>
        <dbReference type="SAM" id="MobiDB-lite"/>
    </source>
</evidence>
<feature type="compositionally biased region" description="Low complexity" evidence="1">
    <location>
        <begin position="26"/>
        <end position="63"/>
    </location>
</feature>